<dbReference type="Proteomes" id="UP000000813">
    <property type="component" value="Chromosome circular"/>
</dbReference>
<dbReference type="BioCyc" id="AGRO:ATU1584-MONOMER"/>
<dbReference type="KEGG" id="atu:Atu1584"/>
<evidence type="ECO:0000313" key="1">
    <source>
        <dbReference type="EMBL" id="AAL42587.1"/>
    </source>
</evidence>
<sequence length="72" mass="8014">MPSVKSTGLPFPSPRSQRLFVSDCSLMPAKGWEAASPVSYETQAHCRFTAIGAIFQGLDQVRRSFPQPFQRL</sequence>
<reference evidence="1 2" key="2">
    <citation type="journal article" date="2001" name="Science">
        <title>Genome sequence of the plant pathogen and biotechnology agent Agrobacterium tumefaciens C58.</title>
        <authorList>
            <person name="Goodner B."/>
            <person name="Hinkle G."/>
            <person name="Gattung S."/>
            <person name="Miller N."/>
            <person name="Blanchard M."/>
            <person name="Qurollo B."/>
            <person name="Goldman B.S."/>
            <person name="Cao Y."/>
            <person name="Askenazi M."/>
            <person name="Halling C."/>
            <person name="Mullin L."/>
            <person name="Houmiel K."/>
            <person name="Gordon J."/>
            <person name="Vaudin M."/>
            <person name="Iartchouk O."/>
            <person name="Epp A."/>
            <person name="Liu F."/>
            <person name="Wollam C."/>
            <person name="Allinger M."/>
            <person name="Doughty D."/>
            <person name="Scott C."/>
            <person name="Lappas C."/>
            <person name="Markelz B."/>
            <person name="Flanagan C."/>
            <person name="Crowell C."/>
            <person name="Gurson J."/>
            <person name="Lomo C."/>
            <person name="Sear C."/>
            <person name="Strub G."/>
            <person name="Cielo C."/>
            <person name="Slater S."/>
        </authorList>
    </citation>
    <scope>NUCLEOTIDE SEQUENCE [LARGE SCALE GENOMIC DNA]</scope>
    <source>
        <strain evidence="2">C58 / ATCC 33970</strain>
    </source>
</reference>
<reference evidence="1 2" key="1">
    <citation type="journal article" date="2001" name="Science">
        <title>The genome of the natural genetic engineer Agrobacterium tumefaciens C58.</title>
        <authorList>
            <person name="Wood D.W."/>
            <person name="Setubal J.C."/>
            <person name="Kaul R."/>
            <person name="Monks D.E."/>
            <person name="Kitajima J.P."/>
            <person name="Okura V.K."/>
            <person name="Zhou Y."/>
            <person name="Chen L."/>
            <person name="Wood G.E."/>
            <person name="Almeida N.F.Jr."/>
            <person name="Woo L."/>
            <person name="Chen Y."/>
            <person name="Paulsen I.T."/>
            <person name="Eisen J.A."/>
            <person name="Karp P.D."/>
            <person name="Bovee D.Sr."/>
            <person name="Chapman P."/>
            <person name="Clendenning J."/>
            <person name="Deatherage G."/>
            <person name="Gillet W."/>
            <person name="Grant C."/>
            <person name="Kutyavin T."/>
            <person name="Levy R."/>
            <person name="Li M.J."/>
            <person name="McClelland E."/>
            <person name="Palmieri A."/>
            <person name="Raymond C."/>
            <person name="Rouse G."/>
            <person name="Saenphimmachak C."/>
            <person name="Wu Z."/>
            <person name="Romero P."/>
            <person name="Gordon D."/>
            <person name="Zhang S."/>
            <person name="Yoo H."/>
            <person name="Tao Y."/>
            <person name="Biddle P."/>
            <person name="Jung M."/>
            <person name="Krespan W."/>
            <person name="Perry M."/>
            <person name="Gordon-Kamm B."/>
            <person name="Liao L."/>
            <person name="Kim S."/>
            <person name="Hendrick C."/>
            <person name="Zhao Z.Y."/>
            <person name="Dolan M."/>
            <person name="Chumley F."/>
            <person name="Tingey S.V."/>
            <person name="Tomb J.F."/>
            <person name="Gordon M.P."/>
            <person name="Olson M.V."/>
            <person name="Nester E.W."/>
        </authorList>
    </citation>
    <scope>NUCLEOTIDE SEQUENCE [LARGE SCALE GENOMIC DNA]</scope>
    <source>
        <strain evidence="2">C58 / ATCC 33970</strain>
    </source>
</reference>
<evidence type="ECO:0000313" key="2">
    <source>
        <dbReference type="Proteomes" id="UP000000813"/>
    </source>
</evidence>
<dbReference type="PIR" id="AE2771">
    <property type="entry name" value="AE2771"/>
</dbReference>
<gene>
    <name evidence="1" type="ordered locus">Atu1584</name>
</gene>
<name>Q8UF17_AGRFC</name>
<keyword evidence="2" id="KW-1185">Reference proteome</keyword>
<dbReference type="AlphaFoldDB" id="Q8UF17"/>
<organism evidence="1 2">
    <name type="scientific">Agrobacterium fabrum (strain C58 / ATCC 33970)</name>
    <name type="common">Agrobacterium tumefaciens (strain C58)</name>
    <dbReference type="NCBI Taxonomy" id="176299"/>
    <lineage>
        <taxon>Bacteria</taxon>
        <taxon>Pseudomonadati</taxon>
        <taxon>Pseudomonadota</taxon>
        <taxon>Alphaproteobacteria</taxon>
        <taxon>Hyphomicrobiales</taxon>
        <taxon>Rhizobiaceae</taxon>
        <taxon>Rhizobium/Agrobacterium group</taxon>
        <taxon>Agrobacterium</taxon>
        <taxon>Agrobacterium tumefaciens complex</taxon>
    </lineage>
</organism>
<dbReference type="EMBL" id="AE007869">
    <property type="protein sequence ID" value="AAL42587.1"/>
    <property type="molecule type" value="Genomic_DNA"/>
</dbReference>
<accession>Q8UF17</accession>
<protein>
    <submittedName>
        <fullName evidence="1">Uncharacterized protein</fullName>
    </submittedName>
</protein>
<dbReference type="EnsemblBacteria" id="AAL42587">
    <property type="protein sequence ID" value="AAL42587"/>
    <property type="gene ID" value="Atu1584"/>
</dbReference>
<proteinExistence type="predicted"/>
<dbReference type="HOGENOM" id="CLU_2713367_0_0_5"/>